<comment type="similarity">
    <text evidence="1">Belongs to the VEFS (VRN2-EMF2-FIS2-SU(Z)12) family.</text>
</comment>
<dbReference type="InterPro" id="IPR019135">
    <property type="entry name" value="Polycomb_protein_VEFS-Box"/>
</dbReference>
<evidence type="ECO:0000256" key="7">
    <source>
        <dbReference type="ARBA" id="ARBA00023163"/>
    </source>
</evidence>
<dbReference type="Proteomes" id="UP000747399">
    <property type="component" value="Unassembled WGS sequence"/>
</dbReference>
<feature type="compositionally biased region" description="Basic and acidic residues" evidence="8">
    <location>
        <begin position="1112"/>
        <end position="1125"/>
    </location>
</feature>
<feature type="compositionally biased region" description="Gly residues" evidence="8">
    <location>
        <begin position="1092"/>
        <end position="1101"/>
    </location>
</feature>
<proteinExistence type="inferred from homology"/>
<evidence type="ECO:0000256" key="6">
    <source>
        <dbReference type="ARBA" id="ARBA00023015"/>
    </source>
</evidence>
<keyword evidence="2" id="KW-0479">Metal-binding</keyword>
<feature type="compositionally biased region" description="Low complexity" evidence="8">
    <location>
        <begin position="1350"/>
        <end position="1361"/>
    </location>
</feature>
<feature type="region of interest" description="Disordered" evidence="8">
    <location>
        <begin position="1077"/>
        <end position="1328"/>
    </location>
</feature>
<comment type="caution">
    <text evidence="10">The sequence shown here is derived from an EMBL/GenBank/DDBJ whole genome shotgun (WGS) entry which is preliminary data.</text>
</comment>
<feature type="compositionally biased region" description="Low complexity" evidence="8">
    <location>
        <begin position="662"/>
        <end position="674"/>
    </location>
</feature>
<dbReference type="PANTHER" id="PTHR22597:SF0">
    <property type="entry name" value="POLYCOMB PROTEIN SUZ12"/>
    <property type="match status" value="1"/>
</dbReference>
<feature type="compositionally biased region" description="Low complexity" evidence="8">
    <location>
        <begin position="1193"/>
        <end position="1236"/>
    </location>
</feature>
<feature type="region of interest" description="Disordered" evidence="8">
    <location>
        <begin position="1340"/>
        <end position="1378"/>
    </location>
</feature>
<dbReference type="GO" id="GO:0031490">
    <property type="term" value="F:chromatin DNA binding"/>
    <property type="evidence" value="ECO:0007669"/>
    <property type="project" value="TreeGrafter"/>
</dbReference>
<protein>
    <recommendedName>
        <fullName evidence="9">C2H2-type domain-containing protein</fullName>
    </recommendedName>
</protein>
<evidence type="ECO:0000256" key="2">
    <source>
        <dbReference type="ARBA" id="ARBA00022723"/>
    </source>
</evidence>
<evidence type="ECO:0000259" key="9">
    <source>
        <dbReference type="PROSITE" id="PS00028"/>
    </source>
</evidence>
<reference evidence="10" key="1">
    <citation type="journal article" date="2021" name="Proc. Natl. Acad. Sci. U.S.A.">
        <title>Three genomes in the algal genus Volvox reveal the fate of a haploid sex-determining region after a transition to homothallism.</title>
        <authorList>
            <person name="Yamamoto K."/>
            <person name="Hamaji T."/>
            <person name="Kawai-Toyooka H."/>
            <person name="Matsuzaki R."/>
            <person name="Takahashi F."/>
            <person name="Nishimura Y."/>
            <person name="Kawachi M."/>
            <person name="Noguchi H."/>
            <person name="Minakuchi Y."/>
            <person name="Umen J.G."/>
            <person name="Toyoda A."/>
            <person name="Nozaki H."/>
        </authorList>
    </citation>
    <scope>NUCLEOTIDE SEQUENCE</scope>
    <source>
        <strain evidence="10">NIES-3780</strain>
    </source>
</reference>
<organism evidence="10 11">
    <name type="scientific">Volvox africanus</name>
    <dbReference type="NCBI Taxonomy" id="51714"/>
    <lineage>
        <taxon>Eukaryota</taxon>
        <taxon>Viridiplantae</taxon>
        <taxon>Chlorophyta</taxon>
        <taxon>core chlorophytes</taxon>
        <taxon>Chlorophyceae</taxon>
        <taxon>CS clade</taxon>
        <taxon>Chlamydomonadales</taxon>
        <taxon>Volvocaceae</taxon>
        <taxon>Volvox</taxon>
    </lineage>
</organism>
<feature type="compositionally biased region" description="Low complexity" evidence="8">
    <location>
        <begin position="1271"/>
        <end position="1298"/>
    </location>
</feature>
<feature type="compositionally biased region" description="Acidic residues" evidence="8">
    <location>
        <begin position="630"/>
        <end position="640"/>
    </location>
</feature>
<keyword evidence="3" id="KW-0863">Zinc-finger</keyword>
<feature type="compositionally biased region" description="Acidic residues" evidence="8">
    <location>
        <begin position="1102"/>
        <end position="1111"/>
    </location>
</feature>
<dbReference type="InterPro" id="IPR013087">
    <property type="entry name" value="Znf_C2H2_type"/>
</dbReference>
<feature type="region of interest" description="Disordered" evidence="8">
    <location>
        <begin position="807"/>
        <end position="845"/>
    </location>
</feature>
<dbReference type="EMBL" id="BNCO01000014">
    <property type="protein sequence ID" value="GIL52948.1"/>
    <property type="molecule type" value="Genomic_DNA"/>
</dbReference>
<evidence type="ECO:0000256" key="5">
    <source>
        <dbReference type="ARBA" id="ARBA00022853"/>
    </source>
</evidence>
<keyword evidence="5" id="KW-0156">Chromatin regulator</keyword>
<keyword evidence="11" id="KW-1185">Reference proteome</keyword>
<dbReference type="Pfam" id="PF23320">
    <property type="entry name" value="Zn_SUZ12"/>
    <property type="match status" value="1"/>
</dbReference>
<feature type="region of interest" description="Disordered" evidence="8">
    <location>
        <begin position="627"/>
        <end position="674"/>
    </location>
</feature>
<evidence type="ECO:0000313" key="11">
    <source>
        <dbReference type="Proteomes" id="UP000747399"/>
    </source>
</evidence>
<feature type="compositionally biased region" description="Low complexity" evidence="8">
    <location>
        <begin position="336"/>
        <end position="351"/>
    </location>
</feature>
<feature type="compositionally biased region" description="Low complexity" evidence="8">
    <location>
        <begin position="756"/>
        <end position="775"/>
    </location>
</feature>
<dbReference type="CDD" id="cd21553">
    <property type="entry name" value="VEFS-box_EMF2-like"/>
    <property type="match status" value="1"/>
</dbReference>
<keyword evidence="7" id="KW-0804">Transcription</keyword>
<evidence type="ECO:0000256" key="1">
    <source>
        <dbReference type="ARBA" id="ARBA00007416"/>
    </source>
</evidence>
<feature type="compositionally biased region" description="Gly residues" evidence="8">
    <location>
        <begin position="643"/>
        <end position="652"/>
    </location>
</feature>
<gene>
    <name evidence="10" type="ORF">Vafri_8688</name>
</gene>
<dbReference type="GO" id="GO:0008270">
    <property type="term" value="F:zinc ion binding"/>
    <property type="evidence" value="ECO:0007669"/>
    <property type="project" value="UniProtKB-KW"/>
</dbReference>
<dbReference type="GO" id="GO:0005634">
    <property type="term" value="C:nucleus"/>
    <property type="evidence" value="ECO:0007669"/>
    <property type="project" value="TreeGrafter"/>
</dbReference>
<feature type="region of interest" description="Disordered" evidence="8">
    <location>
        <begin position="494"/>
        <end position="518"/>
    </location>
</feature>
<feature type="region of interest" description="Disordered" evidence="8">
    <location>
        <begin position="332"/>
        <end position="351"/>
    </location>
</feature>
<dbReference type="InterPro" id="IPR057540">
    <property type="entry name" value="Znf_SUZ12"/>
</dbReference>
<dbReference type="GO" id="GO:0006325">
    <property type="term" value="P:chromatin organization"/>
    <property type="evidence" value="ECO:0007669"/>
    <property type="project" value="UniProtKB-KW"/>
</dbReference>
<sequence>MSAEGSDVSLHRGIHLFTHPTLIYSVINSRQPRFLRRNLSYASCGTVVPSSECATTLGSALEVRLGNLTMEGANLPAQVTLVVALCEAATTGRDFKPIRAVAVTLSGRDAGQPAESAGAGLTGLVSGVNQQGDAGTLLLPLPKRQLTRPMLLILASDRHPDMKALVPLDGKRGRNLQAGLRAGGTLLGLLPELCPVWAARQPLDGLIHDRSRKSDVSSIRSPAIGEVAPPSHVDIGTSGAAATADPVPRPGMRVQAQFQHGRIARSKCSVTANGTTLVATLLNLSLSQDLAASNLRLGRQPNAARNGVQQQQQQQQQQSSCELASMRLTRRRSREAAALGSTAGAGAGAAPEGRTAVVGGRLVCSNSGGVLEFGAGNDVGRDSGMTSVEDEVQIVRLSSLTISLELGIRQVVGTASDGGKPKAHQVPRQQAAAVANIPGAHPVTVEGKESIVEFRYVYDDASWSGAGGAASRKRLQQQQEQLLRTEQQLLQLQQQRERGAVGDAKGSQGPGDTSVTVAGAPGSGFWSGADRAVWMKQQMSRARDSELEAEAEAVRRNELEQQQIEQIGSAAVGAAASAPVLERCFVEEMRVPVGTPFSCPLCAVTCRSFQGLQQHLPASHGLYRYTYPEAPEDGGEEEAGPDGAAGGDGGGADTRSATNDDVVGPVTGLPTPGGRAIQRRAQLRKYVVEVRLPAEAVDPARGDLVVSEEDVLLVTQEGRPVWLSLRSWSYSRASGIVSPVYTDAVGDVVPTTAASAPGGAPGAGALPSLLLPSGTRFGGRTRRGGGRGEGSVMQEDADPAAAIADEAREACAQQQQQQEQQQADKGRAQGRGSSGGAEPTLVRVPVESIRKSAAGPAVPEPEAAAAAEGGAVPFATTAAAGPSVPPALFAVGAHPPGRRYFHCRTLMPGATEEMFGAYDSDDETDHEEWEAAFDRHMAHSTRITPLRASERRFFKLWSAFARQRPIYADYVTRRRCLEFARENGVLIRAEPELRAALVVHLMLLHEMNLVDPRVIHRCLQIVDGRISSTAEEDERFLATRGLEGVGRAASAAVAAAVAPTAGVGAAVGGSGGAVVTAAIGDDDGEEQPPVAGRGGGSSGSGDDGDGDGDGVEEGRGDADENERVLRGQSAAPRGRRRRRAVDATAEEPSRRPKRRRRNDGPAETGQEGAPVKDSCPGSVEAADVGQQPSGPGAAAVGNSAAAVEAGAVEAEGNASSPASAGAGTGDATTATGNAPPQRSLTAPGAPECVDPASTLLVPHCEAAQPTRPPGHLRQGQDAQQQQRQSEQQPQPQGLEGPAPKVPPTTRVTPALSWSLQKRTSRALAPPPAVLMLSHQRPLPNLRSRVGIPTASGPAAPSSAGAMQHGGTARMQPQAQPQG</sequence>
<dbReference type="PROSITE" id="PS00028">
    <property type="entry name" value="ZINC_FINGER_C2H2_1"/>
    <property type="match status" value="1"/>
</dbReference>
<dbReference type="Pfam" id="PF09733">
    <property type="entry name" value="VEFS-Box"/>
    <property type="match status" value="1"/>
</dbReference>
<keyword evidence="6" id="KW-0805">Transcription regulation</keyword>
<evidence type="ECO:0000256" key="8">
    <source>
        <dbReference type="SAM" id="MobiDB-lite"/>
    </source>
</evidence>
<evidence type="ECO:0000313" key="10">
    <source>
        <dbReference type="EMBL" id="GIL52948.1"/>
    </source>
</evidence>
<evidence type="ECO:0000256" key="3">
    <source>
        <dbReference type="ARBA" id="ARBA00022771"/>
    </source>
</evidence>
<keyword evidence="4" id="KW-0862">Zinc</keyword>
<dbReference type="PANTHER" id="PTHR22597">
    <property type="entry name" value="POLYCOMB GROUP PROTEIN"/>
    <property type="match status" value="1"/>
</dbReference>
<evidence type="ECO:0000256" key="4">
    <source>
        <dbReference type="ARBA" id="ARBA00022833"/>
    </source>
</evidence>
<feature type="compositionally biased region" description="Polar residues" evidence="8">
    <location>
        <begin position="1305"/>
        <end position="1317"/>
    </location>
</feature>
<feature type="region of interest" description="Disordered" evidence="8">
    <location>
        <begin position="756"/>
        <end position="794"/>
    </location>
</feature>
<feature type="domain" description="C2H2-type" evidence="9">
    <location>
        <begin position="599"/>
        <end position="620"/>
    </location>
</feature>
<name>A0A8J4B2Y2_9CHLO</name>
<accession>A0A8J4B2Y2</accession>
<feature type="compositionally biased region" description="Low complexity" evidence="8">
    <location>
        <begin position="807"/>
        <end position="821"/>
    </location>
</feature>